<name>A0A930Y1I5_9GAMM</name>
<accession>A0A930Y1I5</accession>
<sequence>MGWNFGRQLIVLCQQHSRASEVMIAAFLLLFGVLALLVLAAVVAGLFAPLLGLIWLAGTLGA</sequence>
<dbReference type="Proteomes" id="UP000604381">
    <property type="component" value="Unassembled WGS sequence"/>
</dbReference>
<keyword evidence="1" id="KW-1133">Transmembrane helix</keyword>
<keyword evidence="3" id="KW-1185">Reference proteome</keyword>
<feature type="transmembrane region" description="Helical" evidence="1">
    <location>
        <begin position="24"/>
        <end position="57"/>
    </location>
</feature>
<dbReference type="AlphaFoldDB" id="A0A930Y1I5"/>
<dbReference type="EMBL" id="JADHEI010000033">
    <property type="protein sequence ID" value="MBF2735400.1"/>
    <property type="molecule type" value="Genomic_DNA"/>
</dbReference>
<proteinExistence type="predicted"/>
<keyword evidence="1" id="KW-0472">Membrane</keyword>
<keyword evidence="1" id="KW-0812">Transmembrane</keyword>
<reference evidence="2" key="1">
    <citation type="submission" date="2020-10" db="EMBL/GenBank/DDBJ databases">
        <title>An improved Amphimedon queenslandica hologenome assembly reveals how three proteobacterial symbionts can extend the metabolic phenotypic of their marine sponge host.</title>
        <authorList>
            <person name="Degnan B."/>
            <person name="Degnan S."/>
            <person name="Xiang X."/>
        </authorList>
    </citation>
    <scope>NUCLEOTIDE SEQUENCE</scope>
    <source>
        <strain evidence="2">AqS2</strain>
    </source>
</reference>
<organism evidence="2 3">
    <name type="scientific">Candidatus Amphirhobacter heronislandensis</name>
    <dbReference type="NCBI Taxonomy" id="1732024"/>
    <lineage>
        <taxon>Bacteria</taxon>
        <taxon>Pseudomonadati</taxon>
        <taxon>Pseudomonadota</taxon>
        <taxon>Gammaproteobacteria</taxon>
        <taxon>Candidatus Tethybacterales</taxon>
        <taxon>Candidatus Tethybacteraceae</taxon>
        <taxon>Candidatus Amphirhobacter</taxon>
    </lineage>
</organism>
<evidence type="ECO:0000313" key="3">
    <source>
        <dbReference type="Proteomes" id="UP000604381"/>
    </source>
</evidence>
<evidence type="ECO:0000313" key="2">
    <source>
        <dbReference type="EMBL" id="MBF2735400.1"/>
    </source>
</evidence>
<comment type="caution">
    <text evidence="2">The sequence shown here is derived from an EMBL/GenBank/DDBJ whole genome shotgun (WGS) entry which is preliminary data.</text>
</comment>
<gene>
    <name evidence="2" type="ORF">ISN26_04895</name>
</gene>
<protein>
    <submittedName>
        <fullName evidence="2">Uncharacterized protein</fullName>
    </submittedName>
</protein>
<evidence type="ECO:0000256" key="1">
    <source>
        <dbReference type="SAM" id="Phobius"/>
    </source>
</evidence>